<reference evidence="3 4" key="1">
    <citation type="submission" date="2006-03" db="EMBL/GenBank/DDBJ databases">
        <title>Complete sequence of Rhodopseudomonas palustris BisB5.</title>
        <authorList>
            <consortium name="US DOE Joint Genome Institute"/>
            <person name="Copeland A."/>
            <person name="Lucas S."/>
            <person name="Lapidus A."/>
            <person name="Barry K."/>
            <person name="Detter J.C."/>
            <person name="Glavina del Rio T."/>
            <person name="Hammon N."/>
            <person name="Israni S."/>
            <person name="Dalin E."/>
            <person name="Tice H."/>
            <person name="Pitluck S."/>
            <person name="Chain P."/>
            <person name="Malfatti S."/>
            <person name="Shin M."/>
            <person name="Vergez L."/>
            <person name="Schmutz J."/>
            <person name="Larimer F."/>
            <person name="Land M."/>
            <person name="Hauser L."/>
            <person name="Pelletier D.A."/>
            <person name="Kyrpides N."/>
            <person name="Lykidis A."/>
            <person name="Oda Y."/>
            <person name="Harwood C.S."/>
            <person name="Richardson P."/>
        </authorList>
    </citation>
    <scope>NUCLEOTIDE SEQUENCE [LARGE SCALE GENOMIC DNA]</scope>
    <source>
        <strain evidence="3 4">BisB5</strain>
    </source>
</reference>
<dbReference type="Gene3D" id="2.40.30.170">
    <property type="match status" value="1"/>
</dbReference>
<protein>
    <submittedName>
        <fullName evidence="3">Secretion protein HlyD</fullName>
    </submittedName>
</protein>
<proteinExistence type="predicted"/>
<keyword evidence="2" id="KW-1133">Transmembrane helix</keyword>
<dbReference type="SUPFAM" id="SSF111369">
    <property type="entry name" value="HlyD-like secretion proteins"/>
    <property type="match status" value="1"/>
</dbReference>
<name>Q137J1_RHOPS</name>
<feature type="transmembrane region" description="Helical" evidence="2">
    <location>
        <begin position="28"/>
        <end position="46"/>
    </location>
</feature>
<dbReference type="Gene3D" id="1.10.287.470">
    <property type="entry name" value="Helix hairpin bin"/>
    <property type="match status" value="2"/>
</dbReference>
<evidence type="ECO:0000313" key="3">
    <source>
        <dbReference type="EMBL" id="ABE39748.1"/>
    </source>
</evidence>
<dbReference type="BioCyc" id="RPAL316057:RPD_RS12655-MONOMER"/>
<keyword evidence="1" id="KW-0175">Coiled coil</keyword>
<gene>
    <name evidence="3" type="ordered locus">RPD_2518</name>
</gene>
<dbReference type="PANTHER" id="PTHR30386">
    <property type="entry name" value="MEMBRANE FUSION SUBUNIT OF EMRAB-TOLC MULTIDRUG EFFLUX PUMP"/>
    <property type="match status" value="1"/>
</dbReference>
<dbReference type="InterPro" id="IPR050739">
    <property type="entry name" value="MFP"/>
</dbReference>
<feature type="coiled-coil region" evidence="1">
    <location>
        <begin position="106"/>
        <end position="185"/>
    </location>
</feature>
<dbReference type="EMBL" id="CP000283">
    <property type="protein sequence ID" value="ABE39748.1"/>
    <property type="molecule type" value="Genomic_DNA"/>
</dbReference>
<dbReference type="HOGENOM" id="CLU_018816_15_3_5"/>
<dbReference type="STRING" id="316057.RPD_2518"/>
<dbReference type="eggNOG" id="COG1566">
    <property type="taxonomic scope" value="Bacteria"/>
</dbReference>
<keyword evidence="2" id="KW-0812">Transmembrane</keyword>
<evidence type="ECO:0000256" key="1">
    <source>
        <dbReference type="SAM" id="Coils"/>
    </source>
</evidence>
<dbReference type="Proteomes" id="UP000001818">
    <property type="component" value="Chromosome"/>
</dbReference>
<dbReference type="Gene3D" id="2.40.50.100">
    <property type="match status" value="1"/>
</dbReference>
<dbReference type="AlphaFoldDB" id="Q137J1"/>
<organism evidence="3 4">
    <name type="scientific">Rhodopseudomonas palustris (strain BisB5)</name>
    <dbReference type="NCBI Taxonomy" id="316057"/>
    <lineage>
        <taxon>Bacteria</taxon>
        <taxon>Pseudomonadati</taxon>
        <taxon>Pseudomonadota</taxon>
        <taxon>Alphaproteobacteria</taxon>
        <taxon>Hyphomicrobiales</taxon>
        <taxon>Nitrobacteraceae</taxon>
        <taxon>Rhodopseudomonas</taxon>
    </lineage>
</organism>
<dbReference type="PANTHER" id="PTHR30386:SF18">
    <property type="entry name" value="INNER MEMBRANE PROTEIN YIAV-RELATED"/>
    <property type="match status" value="1"/>
</dbReference>
<sequence length="379" mass="41011" precursor="true">MMMAIFGVYMLLIWLIFAKLKLIRLSLPIALVLAAVGPAFAFFILLSMNNYHPSSSDARVFQRIVQIVPHITTPGRVAEIVAQPNAPLKKGDVIFRIDPQPFQFEIDRLQAALAAAQQNVPQLKSSFDQASAGVEKATAQYNLAKADLQRQQDLFSKQVVAQAALDRAQRNAETAEQVVAEASAAENRARLAYQSNIGSDNTAVAQARQQLAAATYNLDESIVRAPCDGYAVNLQLVPGAIVSAAASVLPFVCDRDQANLGMVVASFMQGPYLQIRPGEYAEVIFPMYPGRVIPGKVVSTIDIASEGQLTATGLFPGIGSPGNTRFAVRIRLDDAEGRRLPAGMQGDAAIYSGSVQIAGVIRMALMRMTSWTNYLYFTS</sequence>
<evidence type="ECO:0000313" key="4">
    <source>
        <dbReference type="Proteomes" id="UP000001818"/>
    </source>
</evidence>
<accession>Q137J1</accession>
<evidence type="ECO:0000256" key="2">
    <source>
        <dbReference type="SAM" id="Phobius"/>
    </source>
</evidence>
<keyword evidence="2" id="KW-0472">Membrane</keyword>
<dbReference type="KEGG" id="rpd:RPD_2518"/>